<dbReference type="SMART" id="SM00456">
    <property type="entry name" value="WW"/>
    <property type="match status" value="1"/>
</dbReference>
<accession>K0T173</accession>
<comment type="caution">
    <text evidence="3">The sequence shown here is derived from an EMBL/GenBank/DDBJ whole genome shotgun (WGS) entry which is preliminary data.</text>
</comment>
<gene>
    <name evidence="3" type="ORF">THAOC_11992</name>
</gene>
<organism evidence="3 4">
    <name type="scientific">Thalassiosira oceanica</name>
    <name type="common">Marine diatom</name>
    <dbReference type="NCBI Taxonomy" id="159749"/>
    <lineage>
        <taxon>Eukaryota</taxon>
        <taxon>Sar</taxon>
        <taxon>Stramenopiles</taxon>
        <taxon>Ochrophyta</taxon>
        <taxon>Bacillariophyta</taxon>
        <taxon>Coscinodiscophyceae</taxon>
        <taxon>Thalassiosirophycidae</taxon>
        <taxon>Thalassiosirales</taxon>
        <taxon>Thalassiosiraceae</taxon>
        <taxon>Thalassiosira</taxon>
    </lineage>
</organism>
<keyword evidence="4" id="KW-1185">Reference proteome</keyword>
<dbReference type="InterPro" id="IPR054722">
    <property type="entry name" value="PolX-like_BBD"/>
</dbReference>
<dbReference type="Proteomes" id="UP000266841">
    <property type="component" value="Unassembled WGS sequence"/>
</dbReference>
<protein>
    <recommendedName>
        <fullName evidence="2">WW domain-containing protein</fullName>
    </recommendedName>
</protein>
<dbReference type="InterPro" id="IPR001202">
    <property type="entry name" value="WW_dom"/>
</dbReference>
<evidence type="ECO:0000256" key="1">
    <source>
        <dbReference type="SAM" id="MobiDB-lite"/>
    </source>
</evidence>
<dbReference type="Pfam" id="PF22936">
    <property type="entry name" value="Pol_BBD"/>
    <property type="match status" value="1"/>
</dbReference>
<dbReference type="AlphaFoldDB" id="K0T173"/>
<evidence type="ECO:0000313" key="3">
    <source>
        <dbReference type="EMBL" id="EJK67021.1"/>
    </source>
</evidence>
<proteinExistence type="predicted"/>
<dbReference type="EMBL" id="AGNL01013772">
    <property type="protein sequence ID" value="EJK67021.1"/>
    <property type="molecule type" value="Genomic_DNA"/>
</dbReference>
<sequence length="649" mass="71161">MSHRPCWEAPPGAFWMPFGGPSRHHRLERRLERQCRARAERDLLKLVDCSTNATNASATEGVQTAATIVLPVNWTSSIDAQTGKRYYWDRVTRETTWIRPRSPSGSPRRPSNLTRNNVPTGQVDHPTDIRTFMALSRVANSSTPRRWLPFGGPQLVSRRRRRRRARQAANTGSFMALSRVANSSSQRRWLPFGGAQLVSKHGRRRRARQATSAPSVLLPTSSPLASETVLGSLVASSLIVWTWILMMTSSARPAPEASDRQDAVISLAALSRVANSSPSNWVPLGGHEDVSRLSSYWRHCLLLHQQREAKILRDLAFPRQAAPSPPPPPPPQAPLLVGEAFRTFEFWFPLGGRDDFQLCEELVTPKPVRKQRRKRANRRACRRSKAAARIDASTKLIASLELKLSQSQARQRMLQQASEMHEFSADASAATAFGDALCSWTTAVIAPESNWASPSTWGGDSDGVASRDVMLDWEATAAQAPALADDTHLSLDLPLDLDVLGSPPRIMLGAPDHVGGIARRAQSSSRTVSHSFEGGEGSSKFTVVLDDVCDLVAGEVEACGDTGATDVMLPDRDAFVTFTSTPGEYVLLGDDTRLEVTGRGDAVFALNGKVIKVRDARCIPRLRGPLYSLRRHKMMPGCGVSVITTLAPT</sequence>
<name>K0T173_THAOC</name>
<feature type="region of interest" description="Disordered" evidence="1">
    <location>
        <begin position="98"/>
        <end position="125"/>
    </location>
</feature>
<feature type="domain" description="WW" evidence="2">
    <location>
        <begin position="68"/>
        <end position="102"/>
    </location>
</feature>
<dbReference type="Gene3D" id="2.20.70.10">
    <property type="match status" value="1"/>
</dbReference>
<evidence type="ECO:0000313" key="4">
    <source>
        <dbReference type="Proteomes" id="UP000266841"/>
    </source>
</evidence>
<reference evidence="3 4" key="1">
    <citation type="journal article" date="2012" name="Genome Biol.">
        <title>Genome and low-iron response of an oceanic diatom adapted to chronic iron limitation.</title>
        <authorList>
            <person name="Lommer M."/>
            <person name="Specht M."/>
            <person name="Roy A.S."/>
            <person name="Kraemer L."/>
            <person name="Andreson R."/>
            <person name="Gutowska M.A."/>
            <person name="Wolf J."/>
            <person name="Bergner S.V."/>
            <person name="Schilhabel M.B."/>
            <person name="Klostermeier U.C."/>
            <person name="Beiko R.G."/>
            <person name="Rosenstiel P."/>
            <person name="Hippler M."/>
            <person name="Laroche J."/>
        </authorList>
    </citation>
    <scope>NUCLEOTIDE SEQUENCE [LARGE SCALE GENOMIC DNA]</scope>
    <source>
        <strain evidence="3 4">CCMP1005</strain>
    </source>
</reference>
<dbReference type="Pfam" id="PF00397">
    <property type="entry name" value="WW"/>
    <property type="match status" value="1"/>
</dbReference>
<evidence type="ECO:0000259" key="2">
    <source>
        <dbReference type="PROSITE" id="PS50020"/>
    </source>
</evidence>
<feature type="compositionally biased region" description="Low complexity" evidence="1">
    <location>
        <begin position="99"/>
        <end position="111"/>
    </location>
</feature>
<dbReference type="PROSITE" id="PS50020">
    <property type="entry name" value="WW_DOMAIN_2"/>
    <property type="match status" value="1"/>
</dbReference>
<dbReference type="SUPFAM" id="SSF51045">
    <property type="entry name" value="WW domain"/>
    <property type="match status" value="1"/>
</dbReference>
<dbReference type="CDD" id="cd00201">
    <property type="entry name" value="WW"/>
    <property type="match status" value="1"/>
</dbReference>
<dbReference type="PROSITE" id="PS01159">
    <property type="entry name" value="WW_DOMAIN_1"/>
    <property type="match status" value="1"/>
</dbReference>
<dbReference type="InterPro" id="IPR036020">
    <property type="entry name" value="WW_dom_sf"/>
</dbReference>
<feature type="non-terminal residue" evidence="3">
    <location>
        <position position="649"/>
    </location>
</feature>